<dbReference type="KEGG" id="ttj:TTHA0870"/>
<dbReference type="Proteomes" id="UP000000532">
    <property type="component" value="Chromosome"/>
</dbReference>
<evidence type="ECO:0000256" key="6">
    <source>
        <dbReference type="SAM" id="Phobius"/>
    </source>
</evidence>
<dbReference type="InterPro" id="IPR014743">
    <property type="entry name" value="Cl-channel_core"/>
</dbReference>
<evidence type="ECO:0000256" key="3">
    <source>
        <dbReference type="ARBA" id="ARBA00022989"/>
    </source>
</evidence>
<sequence length="145" mass="14734">MERGSSRLSLPLRHGLLGLALGLALLLAPEALGQGTGWLALATTPLLFPEAVLYLLLAKGLLLVLALGSRAPGGLLTPASSSGGSWGPSWASSPSPPPSPGRRPWPWPPGPPCLRAWPGPPSPPSSSRRSGAVTPSCPSSSPRSS</sequence>
<keyword evidence="4 6" id="KW-0472">Membrane</keyword>
<evidence type="ECO:0000256" key="1">
    <source>
        <dbReference type="ARBA" id="ARBA00004141"/>
    </source>
</evidence>
<dbReference type="Pfam" id="PF00654">
    <property type="entry name" value="Voltage_CLC"/>
    <property type="match status" value="1"/>
</dbReference>
<evidence type="ECO:0000313" key="8">
    <source>
        <dbReference type="Proteomes" id="UP000000532"/>
    </source>
</evidence>
<dbReference type="GO" id="GO:0015108">
    <property type="term" value="F:chloride transmembrane transporter activity"/>
    <property type="evidence" value="ECO:0007669"/>
    <property type="project" value="InterPro"/>
</dbReference>
<evidence type="ECO:0000313" key="7">
    <source>
        <dbReference type="EMBL" id="BAD70693.1"/>
    </source>
</evidence>
<feature type="compositionally biased region" description="Low complexity" evidence="5">
    <location>
        <begin position="78"/>
        <end position="93"/>
    </location>
</feature>
<gene>
    <name evidence="7" type="ordered locus">TTHA0870</name>
</gene>
<protein>
    <submittedName>
        <fullName evidence="7">Uncharacterized protein</fullName>
    </submittedName>
</protein>
<dbReference type="InterPro" id="IPR001807">
    <property type="entry name" value="ClC"/>
</dbReference>
<accession>Q5SJY2</accession>
<proteinExistence type="predicted"/>
<dbReference type="EnsemblBacteria" id="BAD70693">
    <property type="protein sequence ID" value="BAD70693"/>
    <property type="gene ID" value="BAD70693"/>
</dbReference>
<reference evidence="7 8" key="1">
    <citation type="submission" date="2004-11" db="EMBL/GenBank/DDBJ databases">
        <title>Complete genome sequence of Thermus thermophilus HB8.</title>
        <authorList>
            <person name="Masui R."/>
            <person name="Kurokawa K."/>
            <person name="Nakagawa N."/>
            <person name="Tokunaga F."/>
            <person name="Koyama Y."/>
            <person name="Shibata T."/>
            <person name="Oshima T."/>
            <person name="Yokoyama S."/>
            <person name="Yasunaga T."/>
            <person name="Kuramitsu S."/>
        </authorList>
    </citation>
    <scope>NUCLEOTIDE SEQUENCE [LARGE SCALE GENOMIC DNA]</scope>
    <source>
        <strain evidence="8">ATCC 27634 / DSM 579 / HB8</strain>
    </source>
</reference>
<dbReference type="SUPFAM" id="SSF81340">
    <property type="entry name" value="Clc chloride channel"/>
    <property type="match status" value="1"/>
</dbReference>
<feature type="compositionally biased region" description="Low complexity" evidence="5">
    <location>
        <begin position="125"/>
        <end position="145"/>
    </location>
</feature>
<feature type="compositionally biased region" description="Pro residues" evidence="5">
    <location>
        <begin position="94"/>
        <end position="124"/>
    </location>
</feature>
<keyword evidence="2 6" id="KW-0812">Transmembrane</keyword>
<name>Q5SJY2_THET8</name>
<comment type="subcellular location">
    <subcellularLocation>
        <location evidence="1">Membrane</location>
        <topology evidence="1">Multi-pass membrane protein</topology>
    </subcellularLocation>
</comment>
<dbReference type="AlphaFoldDB" id="Q5SJY2"/>
<dbReference type="Gene3D" id="1.10.3080.10">
    <property type="entry name" value="Clc chloride channel"/>
    <property type="match status" value="1"/>
</dbReference>
<feature type="transmembrane region" description="Helical" evidence="6">
    <location>
        <begin position="52"/>
        <end position="68"/>
    </location>
</feature>
<organism evidence="7 8">
    <name type="scientific">Thermus thermophilus (strain ATCC 27634 / DSM 579 / HB8)</name>
    <dbReference type="NCBI Taxonomy" id="300852"/>
    <lineage>
        <taxon>Bacteria</taxon>
        <taxon>Thermotogati</taxon>
        <taxon>Deinococcota</taxon>
        <taxon>Deinococci</taxon>
        <taxon>Thermales</taxon>
        <taxon>Thermaceae</taxon>
        <taxon>Thermus</taxon>
    </lineage>
</organism>
<keyword evidence="3 6" id="KW-1133">Transmembrane helix</keyword>
<evidence type="ECO:0000256" key="2">
    <source>
        <dbReference type="ARBA" id="ARBA00022692"/>
    </source>
</evidence>
<evidence type="ECO:0000256" key="4">
    <source>
        <dbReference type="ARBA" id="ARBA00023136"/>
    </source>
</evidence>
<evidence type="ECO:0000256" key="5">
    <source>
        <dbReference type="SAM" id="MobiDB-lite"/>
    </source>
</evidence>
<dbReference type="EMBL" id="AP008226">
    <property type="protein sequence ID" value="BAD70693.1"/>
    <property type="molecule type" value="Genomic_DNA"/>
</dbReference>
<feature type="region of interest" description="Disordered" evidence="5">
    <location>
        <begin position="76"/>
        <end position="145"/>
    </location>
</feature>
<dbReference type="GO" id="GO:0016020">
    <property type="term" value="C:membrane"/>
    <property type="evidence" value="ECO:0007669"/>
    <property type="project" value="UniProtKB-SubCell"/>
</dbReference>
<keyword evidence="8" id="KW-1185">Reference proteome</keyword>
<dbReference type="HOGENOM" id="CLU_1786005_0_0_0"/>